<gene>
    <name evidence="7" type="ORF">MG3_06239</name>
</gene>
<evidence type="ECO:0000259" key="6">
    <source>
        <dbReference type="Pfam" id="PF24064"/>
    </source>
</evidence>
<dbReference type="GO" id="GO:0051321">
    <property type="term" value="P:meiotic cell cycle"/>
    <property type="evidence" value="ECO:0007669"/>
    <property type="project" value="UniProtKB-UniRule"/>
</dbReference>
<dbReference type="GO" id="GO:0034198">
    <property type="term" value="P:cellular response to amino acid starvation"/>
    <property type="evidence" value="ECO:0007669"/>
    <property type="project" value="TreeGrafter"/>
</dbReference>
<evidence type="ECO:0000256" key="1">
    <source>
        <dbReference type="ARBA" id="ARBA00010546"/>
    </source>
</evidence>
<feature type="region of interest" description="Disordered" evidence="5">
    <location>
        <begin position="104"/>
        <end position="149"/>
    </location>
</feature>
<protein>
    <recommendedName>
        <fullName evidence="2 4">Nitrogen permease regulator 3</fullName>
    </recommendedName>
    <alternativeName>
        <fullName evidence="3 4">Required for meiotic nuclear division protein 11</fullName>
    </alternativeName>
</protein>
<dbReference type="Proteomes" id="UP000030161">
    <property type="component" value="Unassembled WGS sequence"/>
</dbReference>
<dbReference type="EMBL" id="AJIX01000056">
    <property type="protein sequence ID" value="KGR01234.1"/>
    <property type="molecule type" value="Genomic_DNA"/>
</dbReference>
<evidence type="ECO:0000256" key="3">
    <source>
        <dbReference type="ARBA" id="ARBA00030028"/>
    </source>
</evidence>
<dbReference type="SMR" id="A0AB34PK18"/>
<evidence type="ECO:0000313" key="8">
    <source>
        <dbReference type="Proteomes" id="UP000030161"/>
    </source>
</evidence>
<feature type="compositionally biased region" description="Low complexity" evidence="5">
    <location>
        <begin position="126"/>
        <end position="148"/>
    </location>
</feature>
<name>A0AB34PK18_CANAX</name>
<dbReference type="GO" id="GO:0005774">
    <property type="term" value="C:vacuolar membrane"/>
    <property type="evidence" value="ECO:0007669"/>
    <property type="project" value="UniProtKB-SubCell"/>
</dbReference>
<sequence length="715" mass="81904">MSLNLPNPSLIGILLVISTHSGPQLIYKYPFDLSNDPSRDESKYALDDNEDDELYDHEESEDENEVNENEMYGVNSRNWDSKHIDYYMGTKSDLLKFLDEQDSRRRKITTTSPSEEKHTKEKHGLTKTISKSSTMASSSTTSPPESSIQGEIFGTDAAYICEMLAPPKQMCNTRFEMTIQDKLFLGLPVHRSDNGQWRSIGHNNEHDEEETHTAKNSLNMFHLVFVMNPPVIESNYRVDEMFHYVISRLSLVLRYEQQKHDYVSQQVKNILALRESLEGNESLLTEKSSLSRVIRDCFEGISTSTIANLSINGKLRSFQIPIKTEFHSLPDPSVPFLPASYLSSTVELLGDTSFINVGETSRYGHAFNSVQDEENSAEKIIVYFALLLLDDPESIIKDMKTETDSTLAKFIRMIEPTESLLKLSARNSKLDISQIKDFAFHLIYWRRARVILPLSSRSVYIVSPMAPITIKLYDDISFFNRRFPTLPSLPHFLKLLSPQSRKPQQFATVIPSKDHRDRYLQALGWLIKHGYVTQLQTFIWLKISRKIKIKVEEDIENENLAKKKKKQKNGSVTVATANSSKTEAPIMPTDNTSKQVSDSKDSDKPEDDEYASKPRLDGLHEHIDGTPIVTLVQGDDTIILDPGRATTLERRWINKIIYEECKLSPELTAVFYKLLKYMNGKNSLELLLLKENISRSELRKLLLSIEEHIISVRHW</sequence>
<feature type="compositionally biased region" description="Polar residues" evidence="5">
    <location>
        <begin position="569"/>
        <end position="582"/>
    </location>
</feature>
<dbReference type="PANTHER" id="PTHR13153:SF5">
    <property type="entry name" value="GATOR COMPLEX PROTEIN NPRL3"/>
    <property type="match status" value="1"/>
</dbReference>
<dbReference type="InterPro" id="IPR005365">
    <property type="entry name" value="Npr3"/>
</dbReference>
<dbReference type="Pfam" id="PF24064">
    <property type="entry name" value="HTH_NPRL3"/>
    <property type="match status" value="1"/>
</dbReference>
<comment type="similarity">
    <text evidence="1 4">Belongs to the NPR3 family.</text>
</comment>
<proteinExistence type="inferred from homology"/>
<feature type="compositionally biased region" description="Basic and acidic residues" evidence="5">
    <location>
        <begin position="114"/>
        <end position="124"/>
    </location>
</feature>
<dbReference type="InterPro" id="IPR056603">
    <property type="entry name" value="HTH_NPRL3"/>
</dbReference>
<evidence type="ECO:0000256" key="5">
    <source>
        <dbReference type="SAM" id="MobiDB-lite"/>
    </source>
</evidence>
<keyword evidence="4" id="KW-0469">Meiosis</keyword>
<dbReference type="GO" id="GO:1990130">
    <property type="term" value="C:GATOR1 complex"/>
    <property type="evidence" value="ECO:0007669"/>
    <property type="project" value="TreeGrafter"/>
</dbReference>
<dbReference type="Pfam" id="PF03666">
    <property type="entry name" value="NPR3"/>
    <property type="match status" value="1"/>
</dbReference>
<evidence type="ECO:0000256" key="4">
    <source>
        <dbReference type="RuleBase" id="RU368069"/>
    </source>
</evidence>
<evidence type="ECO:0000256" key="2">
    <source>
        <dbReference type="ARBA" id="ARBA00017880"/>
    </source>
</evidence>
<feature type="region of interest" description="Disordered" evidence="5">
    <location>
        <begin position="562"/>
        <end position="621"/>
    </location>
</feature>
<accession>A0AB34PK18</accession>
<comment type="subcellular location">
    <subcellularLocation>
        <location evidence="4">Vacuole membrane</location>
        <topology evidence="4">Peripheral membrane protein</topology>
    </subcellularLocation>
</comment>
<feature type="domain" description="GATOR1 complex protein NPRL3 C-terminal HTH" evidence="6">
    <location>
        <begin position="646"/>
        <end position="710"/>
    </location>
</feature>
<organism evidence="7 8">
    <name type="scientific">Candida albicans P78048</name>
    <dbReference type="NCBI Taxonomy" id="1094989"/>
    <lineage>
        <taxon>Eukaryota</taxon>
        <taxon>Fungi</taxon>
        <taxon>Dikarya</taxon>
        <taxon>Ascomycota</taxon>
        <taxon>Saccharomycotina</taxon>
        <taxon>Pichiomycetes</taxon>
        <taxon>Debaryomycetaceae</taxon>
        <taxon>Candida/Lodderomyces clade</taxon>
        <taxon>Candida</taxon>
    </lineage>
</organism>
<dbReference type="GO" id="GO:0010508">
    <property type="term" value="P:positive regulation of autophagy"/>
    <property type="evidence" value="ECO:0007669"/>
    <property type="project" value="TreeGrafter"/>
</dbReference>
<keyword evidence="4" id="KW-0732">Signal</keyword>
<dbReference type="PANTHER" id="PTHR13153">
    <property type="entry name" value="CGTHBA PROTEIN -14 GENE PROTEIN"/>
    <property type="match status" value="1"/>
</dbReference>
<comment type="function">
    <text evidence="4">Mediates inactivation of the TORC1 complex in response to amino acid starvation. Required for meiotic nuclear division.</text>
</comment>
<dbReference type="GO" id="GO:1904262">
    <property type="term" value="P:negative regulation of TORC1 signaling"/>
    <property type="evidence" value="ECO:0007669"/>
    <property type="project" value="TreeGrafter"/>
</dbReference>
<dbReference type="GO" id="GO:0038202">
    <property type="term" value="P:TORC1 signaling"/>
    <property type="evidence" value="ECO:0007669"/>
    <property type="project" value="TreeGrafter"/>
</dbReference>
<reference evidence="7 8" key="1">
    <citation type="submission" date="2013-12" db="EMBL/GenBank/DDBJ databases">
        <title>The Genome Sequence of Candida albicans P78048.</title>
        <authorList>
            <consortium name="The Broad Institute Genome Sequencing Platform"/>
            <consortium name="The Broad Institute Genome Sequencing Center for Infectious Disease"/>
            <person name="Cuomo C."/>
            <person name="Bennett R."/>
            <person name="Hirakawa M."/>
            <person name="Noverr M."/>
            <person name="Mitchell A."/>
            <person name="Young S.K."/>
            <person name="Zeng Q."/>
            <person name="Gargeya S."/>
            <person name="Fitzgerald M."/>
            <person name="Abouelleil A."/>
            <person name="Alvarado L."/>
            <person name="Berlin A.M."/>
            <person name="Chapman S.B."/>
            <person name="Dewar J."/>
            <person name="Goldberg J."/>
            <person name="Griggs A."/>
            <person name="Gujja S."/>
            <person name="Hansen M."/>
            <person name="Howarth C."/>
            <person name="Imamovic A."/>
            <person name="Larimer J."/>
            <person name="McCowan C."/>
            <person name="Murphy C."/>
            <person name="Pearson M."/>
            <person name="Priest M."/>
            <person name="Roberts A."/>
            <person name="Saif S."/>
            <person name="Shea T."/>
            <person name="Sykes S."/>
            <person name="Wortman J."/>
            <person name="Nusbaum C."/>
            <person name="Birren B."/>
        </authorList>
    </citation>
    <scope>NUCLEOTIDE SEQUENCE [LARGE SCALE GENOMIC DNA]</scope>
    <source>
        <strain evidence="7 8">P78048</strain>
    </source>
</reference>
<dbReference type="AlphaFoldDB" id="A0AB34PK18"/>
<comment type="caution">
    <text evidence="7">The sequence shown here is derived from an EMBL/GenBank/DDBJ whole genome shotgun (WGS) entry which is preliminary data.</text>
</comment>
<evidence type="ECO:0000313" key="7">
    <source>
        <dbReference type="EMBL" id="KGR01234.1"/>
    </source>
</evidence>
<feature type="compositionally biased region" description="Basic and acidic residues" evidence="5">
    <location>
        <begin position="610"/>
        <end position="621"/>
    </location>
</feature>